<dbReference type="Pfam" id="PF04082">
    <property type="entry name" value="Fungal_trans"/>
    <property type="match status" value="1"/>
</dbReference>
<dbReference type="PROSITE" id="PS00463">
    <property type="entry name" value="ZN2_CY6_FUNGAL_1"/>
    <property type="match status" value="1"/>
</dbReference>
<name>A0A0L0SJD1_ALLM3</name>
<evidence type="ECO:0000256" key="2">
    <source>
        <dbReference type="ARBA" id="ARBA00022723"/>
    </source>
</evidence>
<feature type="compositionally biased region" description="Gly residues" evidence="5">
    <location>
        <begin position="876"/>
        <end position="889"/>
    </location>
</feature>
<feature type="region of interest" description="Disordered" evidence="5">
    <location>
        <begin position="859"/>
        <end position="889"/>
    </location>
</feature>
<gene>
    <name evidence="7" type="ORF">AMAG_07671</name>
</gene>
<evidence type="ECO:0000259" key="6">
    <source>
        <dbReference type="PROSITE" id="PS50048"/>
    </source>
</evidence>
<dbReference type="SMART" id="SM00066">
    <property type="entry name" value="GAL4"/>
    <property type="match status" value="1"/>
</dbReference>
<feature type="compositionally biased region" description="Low complexity" evidence="5">
    <location>
        <begin position="863"/>
        <end position="875"/>
    </location>
</feature>
<dbReference type="GO" id="GO:0008270">
    <property type="term" value="F:zinc ion binding"/>
    <property type="evidence" value="ECO:0007669"/>
    <property type="project" value="InterPro"/>
</dbReference>
<evidence type="ECO:0000256" key="1">
    <source>
        <dbReference type="ARBA" id="ARBA00004123"/>
    </source>
</evidence>
<dbReference type="VEuPathDB" id="FungiDB:AMAG_07671"/>
<dbReference type="SMART" id="SM00906">
    <property type="entry name" value="Fungal_trans"/>
    <property type="match status" value="1"/>
</dbReference>
<dbReference type="OMA" id="VIMEMIS"/>
<keyword evidence="3" id="KW-0238">DNA-binding</keyword>
<protein>
    <recommendedName>
        <fullName evidence="6">Zn(2)-C6 fungal-type domain-containing protein</fullName>
    </recommendedName>
</protein>
<reference evidence="7 8" key="1">
    <citation type="submission" date="2009-11" db="EMBL/GenBank/DDBJ databases">
        <title>Annotation of Allomyces macrogynus ATCC 38327.</title>
        <authorList>
            <consortium name="The Broad Institute Genome Sequencing Platform"/>
            <person name="Russ C."/>
            <person name="Cuomo C."/>
            <person name="Burger G."/>
            <person name="Gray M.W."/>
            <person name="Holland P.W.H."/>
            <person name="King N."/>
            <person name="Lang F.B.F."/>
            <person name="Roger A.J."/>
            <person name="Ruiz-Trillo I."/>
            <person name="Young S.K."/>
            <person name="Zeng Q."/>
            <person name="Gargeya S."/>
            <person name="Fitzgerald M."/>
            <person name="Haas B."/>
            <person name="Abouelleil A."/>
            <person name="Alvarado L."/>
            <person name="Arachchi H.M."/>
            <person name="Berlin A."/>
            <person name="Chapman S.B."/>
            <person name="Gearin G."/>
            <person name="Goldberg J."/>
            <person name="Griggs A."/>
            <person name="Gujja S."/>
            <person name="Hansen M."/>
            <person name="Heiman D."/>
            <person name="Howarth C."/>
            <person name="Larimer J."/>
            <person name="Lui A."/>
            <person name="MacDonald P.J.P."/>
            <person name="McCowen C."/>
            <person name="Montmayeur A."/>
            <person name="Murphy C."/>
            <person name="Neiman D."/>
            <person name="Pearson M."/>
            <person name="Priest M."/>
            <person name="Roberts A."/>
            <person name="Saif S."/>
            <person name="Shea T."/>
            <person name="Sisk P."/>
            <person name="Stolte C."/>
            <person name="Sykes S."/>
            <person name="Wortman J."/>
            <person name="Nusbaum C."/>
            <person name="Birren B."/>
        </authorList>
    </citation>
    <scope>NUCLEOTIDE SEQUENCE [LARGE SCALE GENOMIC DNA]</scope>
    <source>
        <strain evidence="7 8">ATCC 38327</strain>
    </source>
</reference>
<dbReference type="PANTHER" id="PTHR46910:SF3">
    <property type="entry name" value="HALOTOLERANCE PROTEIN 9-RELATED"/>
    <property type="match status" value="1"/>
</dbReference>
<dbReference type="GO" id="GO:0003677">
    <property type="term" value="F:DNA binding"/>
    <property type="evidence" value="ECO:0007669"/>
    <property type="project" value="UniProtKB-KW"/>
</dbReference>
<evidence type="ECO:0000313" key="7">
    <source>
        <dbReference type="EMBL" id="KNE62455.1"/>
    </source>
</evidence>
<feature type="domain" description="Zn(2)-C6 fungal-type" evidence="6">
    <location>
        <begin position="42"/>
        <end position="71"/>
    </location>
</feature>
<evidence type="ECO:0000256" key="5">
    <source>
        <dbReference type="SAM" id="MobiDB-lite"/>
    </source>
</evidence>
<dbReference type="EMBL" id="GG745340">
    <property type="protein sequence ID" value="KNE62455.1"/>
    <property type="molecule type" value="Genomic_DNA"/>
</dbReference>
<organism evidence="7 8">
    <name type="scientific">Allomyces macrogynus (strain ATCC 38327)</name>
    <name type="common">Allomyces javanicus var. macrogynus</name>
    <dbReference type="NCBI Taxonomy" id="578462"/>
    <lineage>
        <taxon>Eukaryota</taxon>
        <taxon>Fungi</taxon>
        <taxon>Fungi incertae sedis</taxon>
        <taxon>Blastocladiomycota</taxon>
        <taxon>Blastocladiomycetes</taxon>
        <taxon>Blastocladiales</taxon>
        <taxon>Blastocladiaceae</taxon>
        <taxon>Allomyces</taxon>
    </lineage>
</organism>
<dbReference type="CDD" id="cd12148">
    <property type="entry name" value="fungal_TF_MHR"/>
    <property type="match status" value="1"/>
</dbReference>
<dbReference type="PANTHER" id="PTHR46910">
    <property type="entry name" value="TRANSCRIPTION FACTOR PDR1"/>
    <property type="match status" value="1"/>
</dbReference>
<dbReference type="PROSITE" id="PS50048">
    <property type="entry name" value="ZN2_CY6_FUNGAL_2"/>
    <property type="match status" value="1"/>
</dbReference>
<proteinExistence type="predicted"/>
<dbReference type="Proteomes" id="UP000054350">
    <property type="component" value="Unassembled WGS sequence"/>
</dbReference>
<accession>A0A0L0SJD1</accession>
<dbReference type="InterPro" id="IPR001138">
    <property type="entry name" value="Zn2Cys6_DnaBD"/>
</dbReference>
<dbReference type="GO" id="GO:0000981">
    <property type="term" value="F:DNA-binding transcription factor activity, RNA polymerase II-specific"/>
    <property type="evidence" value="ECO:0007669"/>
    <property type="project" value="InterPro"/>
</dbReference>
<dbReference type="GO" id="GO:0005634">
    <property type="term" value="C:nucleus"/>
    <property type="evidence" value="ECO:0007669"/>
    <property type="project" value="UniProtKB-SubCell"/>
</dbReference>
<keyword evidence="2" id="KW-0479">Metal-binding</keyword>
<evidence type="ECO:0000256" key="3">
    <source>
        <dbReference type="ARBA" id="ARBA00023125"/>
    </source>
</evidence>
<comment type="subcellular location">
    <subcellularLocation>
        <location evidence="1">Nucleus</location>
    </subcellularLocation>
</comment>
<dbReference type="SUPFAM" id="SSF57701">
    <property type="entry name" value="Zn2/Cys6 DNA-binding domain"/>
    <property type="match status" value="1"/>
</dbReference>
<keyword evidence="4" id="KW-0539">Nucleus</keyword>
<dbReference type="InterPro" id="IPR036864">
    <property type="entry name" value="Zn2-C6_fun-type_DNA-bd_sf"/>
</dbReference>
<dbReference type="AlphaFoldDB" id="A0A0L0SJD1"/>
<keyword evidence="8" id="KW-1185">Reference proteome</keyword>
<evidence type="ECO:0000313" key="8">
    <source>
        <dbReference type="Proteomes" id="UP000054350"/>
    </source>
</evidence>
<reference evidence="8" key="2">
    <citation type="submission" date="2009-11" db="EMBL/GenBank/DDBJ databases">
        <title>The Genome Sequence of Allomyces macrogynus strain ATCC 38327.</title>
        <authorList>
            <consortium name="The Broad Institute Genome Sequencing Platform"/>
            <person name="Russ C."/>
            <person name="Cuomo C."/>
            <person name="Shea T."/>
            <person name="Young S.K."/>
            <person name="Zeng Q."/>
            <person name="Koehrsen M."/>
            <person name="Haas B."/>
            <person name="Borodovsky M."/>
            <person name="Guigo R."/>
            <person name="Alvarado L."/>
            <person name="Berlin A."/>
            <person name="Borenstein D."/>
            <person name="Chen Z."/>
            <person name="Engels R."/>
            <person name="Freedman E."/>
            <person name="Gellesch M."/>
            <person name="Goldberg J."/>
            <person name="Griggs A."/>
            <person name="Gujja S."/>
            <person name="Heiman D."/>
            <person name="Hepburn T."/>
            <person name="Howarth C."/>
            <person name="Jen D."/>
            <person name="Larson L."/>
            <person name="Lewis B."/>
            <person name="Mehta T."/>
            <person name="Park D."/>
            <person name="Pearson M."/>
            <person name="Roberts A."/>
            <person name="Saif S."/>
            <person name="Shenoy N."/>
            <person name="Sisk P."/>
            <person name="Stolte C."/>
            <person name="Sykes S."/>
            <person name="Walk T."/>
            <person name="White J."/>
            <person name="Yandava C."/>
            <person name="Burger G."/>
            <person name="Gray M.W."/>
            <person name="Holland P.W.H."/>
            <person name="King N."/>
            <person name="Lang F.B.F."/>
            <person name="Roger A.J."/>
            <person name="Ruiz-Trillo I."/>
            <person name="Lander E."/>
            <person name="Nusbaum C."/>
        </authorList>
    </citation>
    <scope>NUCLEOTIDE SEQUENCE [LARGE SCALE GENOMIC DNA]</scope>
    <source>
        <strain evidence="8">ATCC 38327</strain>
    </source>
</reference>
<evidence type="ECO:0000256" key="4">
    <source>
        <dbReference type="ARBA" id="ARBA00023242"/>
    </source>
</evidence>
<dbReference type="GO" id="GO:0006351">
    <property type="term" value="P:DNA-templated transcription"/>
    <property type="evidence" value="ECO:0007669"/>
    <property type="project" value="InterPro"/>
</dbReference>
<sequence>MASSFPSMPPTPSAPVMVPTMGSSPLDDTPMVPSKRPRTTQACETCRKRKIKCNGTLPCKPCFDGQRECTYATRSGRSDSVDQDSMAFEAPEPLILDPTARTSTPSSVSNGLFVASSPPSLSEHSRSGVDEVTERMTLVTTVDENRRPYSYHNYGHSNGIHMLQGWSTSIAPILYYPSSFDQLPHRKELDRERQIFPPRAFVEAMIDVFFDSYHRFYPILSRAEVLEQLDRPAPNYALLYAVMAVGCLNFERQQRIGIGSGRHPRILASKLFLERAKRRIPRMLSSECHEIETLQMMLLCVNHTLQYPGASPWVLLGLCVRTAQDMALFLDLRAPQFAKVVAPNRLPIWAKVWAHTYAEDRIAAAVMGRPLTFNEAETNLNLEIFLRTPENEAKYDPALLVDGDHYFFWYIQLADIFGKIVRTVTAIHLRHKLPHTLPELHRLLSKYRTELPTALHFSPDVADPLTRAQTASLNILYYAAVVTLYRPTLTAKSGVLDVALHDQYLTLLETSLLAMIRIVHTIRDDLSLFPYDPFYEFSTMLSVCVLLVEHDHSQGRQTTQRMVSHLDLIDAMLDAASQPWPFSVWLQRVVREIRGKITKVAPDVGLLDAQMYNVMRQFDSAAEIVADLLEEPVDVQRDASREVAREYMARWARGDMGSPSFDAVGTAGAATAAAQSSPPAHDSMQVQTTPEATAPLTPAFAWPPVTALPTPPVGTTVPPPPATPLAAAAATAPSASAGALPIFPDFLTSDNLAGVLGPLDSAVAGSGLDAAIPSLASFSAHLPTLQALMVGTSMRMQMEQQQHQQQQQQMQMQGQQMQQGQPMSMPMQMPQPVASGGTGVPVWTPGMFDQHAAWLGGAYVAMPPGSQPQQRHPGQQGQGSGGGGSMSLY</sequence>
<dbReference type="CDD" id="cd00067">
    <property type="entry name" value="GAL4"/>
    <property type="match status" value="1"/>
</dbReference>
<dbReference type="InterPro" id="IPR050987">
    <property type="entry name" value="AtrR-like"/>
</dbReference>
<dbReference type="Gene3D" id="4.10.240.10">
    <property type="entry name" value="Zn(2)-C6 fungal-type DNA-binding domain"/>
    <property type="match status" value="1"/>
</dbReference>
<dbReference type="InterPro" id="IPR007219">
    <property type="entry name" value="XnlR_reg_dom"/>
</dbReference>
<dbReference type="Pfam" id="PF00172">
    <property type="entry name" value="Zn_clus"/>
    <property type="match status" value="1"/>
</dbReference>
<dbReference type="OrthoDB" id="5551417at2759"/>
<feature type="region of interest" description="Disordered" evidence="5">
    <location>
        <begin position="1"/>
        <end position="37"/>
    </location>
</feature>